<dbReference type="Proteomes" id="UP000250235">
    <property type="component" value="Unassembled WGS sequence"/>
</dbReference>
<sequence>MEKAETNIEVVPSKESEKENPDQLKKSAETFVPSFQEEQDVCPTCLEGLAKPTFVTPLIYMFVLREKSFDFFAFAVECDAENPKILTHYVHLACIPEWIERSDACPICEQD</sequence>
<evidence type="ECO:0000256" key="6">
    <source>
        <dbReference type="ARBA" id="ARBA00022786"/>
    </source>
</evidence>
<name>A0A2Z7BAM0_9LAMI</name>
<keyword evidence="3" id="KW-0808">Transferase</keyword>
<accession>A0A2Z7BAM0</accession>
<evidence type="ECO:0000256" key="8">
    <source>
        <dbReference type="SAM" id="MobiDB-lite"/>
    </source>
</evidence>
<dbReference type="EMBL" id="KV007465">
    <property type="protein sequence ID" value="KZV31553.1"/>
    <property type="molecule type" value="Genomic_DNA"/>
</dbReference>
<gene>
    <name evidence="9" type="ORF">F511_07404</name>
</gene>
<keyword evidence="6" id="KW-0833">Ubl conjugation pathway</keyword>
<organism evidence="9 10">
    <name type="scientific">Dorcoceras hygrometricum</name>
    <dbReference type="NCBI Taxonomy" id="472368"/>
    <lineage>
        <taxon>Eukaryota</taxon>
        <taxon>Viridiplantae</taxon>
        <taxon>Streptophyta</taxon>
        <taxon>Embryophyta</taxon>
        <taxon>Tracheophyta</taxon>
        <taxon>Spermatophyta</taxon>
        <taxon>Magnoliopsida</taxon>
        <taxon>eudicotyledons</taxon>
        <taxon>Gunneridae</taxon>
        <taxon>Pentapetalae</taxon>
        <taxon>asterids</taxon>
        <taxon>lamiids</taxon>
        <taxon>Lamiales</taxon>
        <taxon>Gesneriaceae</taxon>
        <taxon>Didymocarpoideae</taxon>
        <taxon>Trichosporeae</taxon>
        <taxon>Loxocarpinae</taxon>
        <taxon>Dorcoceras</taxon>
    </lineage>
</organism>
<evidence type="ECO:0000256" key="4">
    <source>
        <dbReference type="ARBA" id="ARBA00022723"/>
    </source>
</evidence>
<evidence type="ECO:0000256" key="2">
    <source>
        <dbReference type="ARBA" id="ARBA00012483"/>
    </source>
</evidence>
<protein>
    <recommendedName>
        <fullName evidence="2">RING-type E3 ubiquitin transferase</fullName>
        <ecNumber evidence="2">2.3.2.27</ecNumber>
    </recommendedName>
</protein>
<comment type="catalytic activity">
    <reaction evidence="1">
        <text>S-ubiquitinyl-[E2 ubiquitin-conjugating enzyme]-L-cysteine + [acceptor protein]-L-lysine = [E2 ubiquitin-conjugating enzyme]-L-cysteine + N(6)-ubiquitinyl-[acceptor protein]-L-lysine.</text>
        <dbReference type="EC" id="2.3.2.27"/>
    </reaction>
</comment>
<dbReference type="GO" id="GO:0008270">
    <property type="term" value="F:zinc ion binding"/>
    <property type="evidence" value="ECO:0007669"/>
    <property type="project" value="UniProtKB-KW"/>
</dbReference>
<keyword evidence="7" id="KW-0862">Zinc</keyword>
<dbReference type="EC" id="2.3.2.27" evidence="2"/>
<keyword evidence="4" id="KW-0479">Metal-binding</keyword>
<keyword evidence="5" id="KW-0863">Zinc-finger</keyword>
<feature type="region of interest" description="Disordered" evidence="8">
    <location>
        <begin position="1"/>
        <end position="23"/>
    </location>
</feature>
<dbReference type="GO" id="GO:0061630">
    <property type="term" value="F:ubiquitin protein ligase activity"/>
    <property type="evidence" value="ECO:0007669"/>
    <property type="project" value="UniProtKB-EC"/>
</dbReference>
<dbReference type="InterPro" id="IPR013083">
    <property type="entry name" value="Znf_RING/FYVE/PHD"/>
</dbReference>
<evidence type="ECO:0000313" key="10">
    <source>
        <dbReference type="Proteomes" id="UP000250235"/>
    </source>
</evidence>
<evidence type="ECO:0000256" key="5">
    <source>
        <dbReference type="ARBA" id="ARBA00022771"/>
    </source>
</evidence>
<keyword evidence="10" id="KW-1185">Reference proteome</keyword>
<evidence type="ECO:0000256" key="7">
    <source>
        <dbReference type="ARBA" id="ARBA00022833"/>
    </source>
</evidence>
<proteinExistence type="predicted"/>
<dbReference type="AlphaFoldDB" id="A0A2Z7BAM0"/>
<dbReference type="PANTHER" id="PTHR46463">
    <property type="entry name" value="ZINC FINGER, RING/FYVE/PHD-TYPE"/>
    <property type="match status" value="1"/>
</dbReference>
<reference evidence="9 10" key="1">
    <citation type="journal article" date="2015" name="Proc. Natl. Acad. Sci. U.S.A.">
        <title>The resurrection genome of Boea hygrometrica: A blueprint for survival of dehydration.</title>
        <authorList>
            <person name="Xiao L."/>
            <person name="Yang G."/>
            <person name="Zhang L."/>
            <person name="Yang X."/>
            <person name="Zhao S."/>
            <person name="Ji Z."/>
            <person name="Zhou Q."/>
            <person name="Hu M."/>
            <person name="Wang Y."/>
            <person name="Chen M."/>
            <person name="Xu Y."/>
            <person name="Jin H."/>
            <person name="Xiao X."/>
            <person name="Hu G."/>
            <person name="Bao F."/>
            <person name="Hu Y."/>
            <person name="Wan P."/>
            <person name="Li L."/>
            <person name="Deng X."/>
            <person name="Kuang T."/>
            <person name="Xiang C."/>
            <person name="Zhu J.K."/>
            <person name="Oliver M.J."/>
            <person name="He Y."/>
        </authorList>
    </citation>
    <scope>NUCLEOTIDE SEQUENCE [LARGE SCALE GENOMIC DNA]</scope>
    <source>
        <strain evidence="10">cv. XS01</strain>
    </source>
</reference>
<evidence type="ECO:0000256" key="3">
    <source>
        <dbReference type="ARBA" id="ARBA00022679"/>
    </source>
</evidence>
<evidence type="ECO:0000313" key="9">
    <source>
        <dbReference type="EMBL" id="KZV31553.1"/>
    </source>
</evidence>
<dbReference type="SUPFAM" id="SSF57850">
    <property type="entry name" value="RING/U-box"/>
    <property type="match status" value="1"/>
</dbReference>
<dbReference type="PANTHER" id="PTHR46463:SF89">
    <property type="entry name" value="E3 UBIQUITIN-PROTEIN LIGASE RHB1A-RELATED"/>
    <property type="match status" value="1"/>
</dbReference>
<dbReference type="Gene3D" id="3.30.40.10">
    <property type="entry name" value="Zinc/RING finger domain, C3HC4 (zinc finger)"/>
    <property type="match status" value="1"/>
</dbReference>
<evidence type="ECO:0000256" key="1">
    <source>
        <dbReference type="ARBA" id="ARBA00000900"/>
    </source>
</evidence>
<dbReference type="OrthoDB" id="8062037at2759"/>